<dbReference type="AlphaFoldDB" id="A0A023Q0A4"/>
<evidence type="ECO:0000313" key="3">
    <source>
        <dbReference type="EMBL" id="ASF89601.1"/>
    </source>
</evidence>
<geneLocation type="plasmid" evidence="2">
    <name>p1081-CTXM</name>
</geneLocation>
<keyword evidence="1" id="KW-0812">Transmembrane</keyword>
<dbReference type="EMBL" id="KY174331">
    <property type="protein sequence ID" value="ASF89601.1"/>
    <property type="molecule type" value="Genomic_DNA"/>
</dbReference>
<evidence type="ECO:0000313" key="2">
    <source>
        <dbReference type="EMBL" id="AHX39557.1"/>
    </source>
</evidence>
<keyword evidence="2" id="KW-0614">Plasmid</keyword>
<geneLocation type="plasmid" evidence="3">
    <name>p1173-CTXM</name>
</geneLocation>
<dbReference type="RefSeq" id="WP_000550721.1">
    <property type="nucleotide sequence ID" value="NZ_CATNPI010000038.1"/>
</dbReference>
<organism evidence="2">
    <name type="scientific">Shigella sonnei</name>
    <dbReference type="NCBI Taxonomy" id="624"/>
    <lineage>
        <taxon>Bacteria</taxon>
        <taxon>Pseudomonadati</taxon>
        <taxon>Pseudomonadota</taxon>
        <taxon>Gammaproteobacteria</taxon>
        <taxon>Enterobacterales</taxon>
        <taxon>Enterobacteriaceae</taxon>
        <taxon>Shigella</taxon>
    </lineage>
</organism>
<gene>
    <name evidence="2" type="ORF">BG81_081</name>
</gene>
<dbReference type="EMBL" id="KJ460501">
    <property type="protein sequence ID" value="AHX39557.1"/>
    <property type="molecule type" value="Genomic_DNA"/>
</dbReference>
<reference evidence="2" key="1">
    <citation type="submission" date="2014-02" db="EMBL/GenBank/DDBJ databases">
        <title>Plasmid-encoding extended-spectrum beta-lactamase CTX-M-55 in a clinical Shigella sonnei strain, China.</title>
        <authorList>
            <person name="Qu F."/>
            <person name="Ying Z."/>
            <person name="Zhang C."/>
            <person name="Chen Z."/>
            <person name="Bao C."/>
            <person name="Chen S."/>
            <person name="Cui E."/>
            <person name="Yang H."/>
            <person name="Liu C."/>
            <person name="Mao Y."/>
            <person name="Zhou D."/>
        </authorList>
    </citation>
    <scope>NUCLEOTIDE SEQUENCE</scope>
    <source>
        <strain evidence="2">#1081</strain>
        <plasmid evidence="2">p1081-CTXM</plasmid>
    </source>
</reference>
<accession>A0A023Q0A4</accession>
<proteinExistence type="predicted"/>
<sequence>MHLSLLIPLTGAAMNALCIFIIRLLDKDFIEVYKKTLKKITALHILLMVLSVTGIV</sequence>
<feature type="transmembrane region" description="Helical" evidence="1">
    <location>
        <begin position="6"/>
        <end position="25"/>
    </location>
</feature>
<protein>
    <submittedName>
        <fullName evidence="2">Uncharacterized protein</fullName>
    </submittedName>
</protein>
<evidence type="ECO:0000256" key="1">
    <source>
        <dbReference type="SAM" id="Phobius"/>
    </source>
</evidence>
<keyword evidence="1" id="KW-1133">Transmembrane helix</keyword>
<reference evidence="3" key="2">
    <citation type="submission" date="2016-11" db="EMBL/GenBank/DDBJ databases">
        <title>Complete sequence of p1220-CTXM, a pKP048-related IncFIIK plasmid carrying blaCTX-M-14.</title>
        <authorList>
            <person name="Zhang D."/>
            <person name="Yin Z."/>
            <person name="Zhao Y."/>
            <person name="Feng J."/>
            <person name="Jiang X."/>
            <person name="Liang Q."/>
            <person name="Liang L."/>
            <person name="Zhan Z."/>
            <person name="Chen W."/>
            <person name="Wang J."/>
            <person name="Li J."/>
            <person name="Zhou D."/>
        </authorList>
    </citation>
    <scope>NUCLEOTIDE SEQUENCE</scope>
    <source>
        <strain evidence="3">1173</strain>
        <plasmid evidence="3">p1173-CTXM</plasmid>
    </source>
</reference>
<name>A0A023Q0A4_SHISO</name>
<keyword evidence="1" id="KW-0472">Membrane</keyword>